<organism evidence="1 2">
    <name type="scientific">Sphagnum troendelagicum</name>
    <dbReference type="NCBI Taxonomy" id="128251"/>
    <lineage>
        <taxon>Eukaryota</taxon>
        <taxon>Viridiplantae</taxon>
        <taxon>Streptophyta</taxon>
        <taxon>Embryophyta</taxon>
        <taxon>Bryophyta</taxon>
        <taxon>Sphagnophytina</taxon>
        <taxon>Sphagnopsida</taxon>
        <taxon>Sphagnales</taxon>
        <taxon>Sphagnaceae</taxon>
        <taxon>Sphagnum</taxon>
    </lineage>
</organism>
<sequence length="71" mass="7720">MLGRISFDYYGWSNVVSGCTSFDYYGWSNLVSGHISFVAQETEITAAAAAAAPVLNWASTNFRSLTCSELL</sequence>
<gene>
    <name evidence="1" type="ORF">CSSPTR1EN2_LOCUS904</name>
</gene>
<name>A0ABP0T9X4_9BRYO</name>
<evidence type="ECO:0000313" key="1">
    <source>
        <dbReference type="EMBL" id="CAK9190466.1"/>
    </source>
</evidence>
<dbReference type="Proteomes" id="UP001497512">
    <property type="component" value="Chromosome 1"/>
</dbReference>
<evidence type="ECO:0000313" key="2">
    <source>
        <dbReference type="Proteomes" id="UP001497512"/>
    </source>
</evidence>
<proteinExistence type="predicted"/>
<protein>
    <submittedName>
        <fullName evidence="1">Uncharacterized protein</fullName>
    </submittedName>
</protein>
<reference evidence="1 2" key="1">
    <citation type="submission" date="2024-02" db="EMBL/GenBank/DDBJ databases">
        <authorList>
            <consortium name="ELIXIR-Norway"/>
            <consortium name="Elixir Norway"/>
        </authorList>
    </citation>
    <scope>NUCLEOTIDE SEQUENCE [LARGE SCALE GENOMIC DNA]</scope>
</reference>
<dbReference type="PROSITE" id="PS51257">
    <property type="entry name" value="PROKAR_LIPOPROTEIN"/>
    <property type="match status" value="1"/>
</dbReference>
<keyword evidence="2" id="KW-1185">Reference proteome</keyword>
<dbReference type="EMBL" id="OZ019893">
    <property type="protein sequence ID" value="CAK9190466.1"/>
    <property type="molecule type" value="Genomic_DNA"/>
</dbReference>
<accession>A0ABP0T9X4</accession>